<sequence>MNGRERREEEVRRLLAPPGLRLPPDVLPGAVARGTRLRHRTRALRRLLWLLLVAVAVAFAVWAAATEPWHRPPLDVSPVFTGG</sequence>
<dbReference type="EMBL" id="JANUGQ010000001">
    <property type="protein sequence ID" value="MCS0634559.1"/>
    <property type="molecule type" value="Genomic_DNA"/>
</dbReference>
<comment type="caution">
    <text evidence="2">The sequence shown here is derived from an EMBL/GenBank/DDBJ whole genome shotgun (WGS) entry which is preliminary data.</text>
</comment>
<evidence type="ECO:0000313" key="3">
    <source>
        <dbReference type="Proteomes" id="UP001431313"/>
    </source>
</evidence>
<dbReference type="RefSeq" id="WP_258785056.1">
    <property type="nucleotide sequence ID" value="NZ_JANUGQ010000001.1"/>
</dbReference>
<keyword evidence="1" id="KW-0472">Membrane</keyword>
<keyword evidence="3" id="KW-1185">Reference proteome</keyword>
<evidence type="ECO:0000313" key="2">
    <source>
        <dbReference type="EMBL" id="MCS0634559.1"/>
    </source>
</evidence>
<gene>
    <name evidence="2" type="ORF">NX801_02550</name>
</gene>
<protein>
    <submittedName>
        <fullName evidence="2">Uncharacterized protein</fullName>
    </submittedName>
</protein>
<accession>A0ABT2CAZ3</accession>
<evidence type="ECO:0000256" key="1">
    <source>
        <dbReference type="SAM" id="Phobius"/>
    </source>
</evidence>
<keyword evidence="1" id="KW-1133">Transmembrane helix</keyword>
<proteinExistence type="predicted"/>
<organism evidence="2 3">
    <name type="scientific">Streptomyces pyxinae</name>
    <dbReference type="NCBI Taxonomy" id="2970734"/>
    <lineage>
        <taxon>Bacteria</taxon>
        <taxon>Bacillati</taxon>
        <taxon>Actinomycetota</taxon>
        <taxon>Actinomycetes</taxon>
        <taxon>Kitasatosporales</taxon>
        <taxon>Streptomycetaceae</taxon>
        <taxon>Streptomyces</taxon>
    </lineage>
</organism>
<dbReference type="Proteomes" id="UP001431313">
    <property type="component" value="Unassembled WGS sequence"/>
</dbReference>
<name>A0ABT2CAZ3_9ACTN</name>
<keyword evidence="1" id="KW-0812">Transmembrane</keyword>
<reference evidence="2" key="1">
    <citation type="submission" date="2022-08" db="EMBL/GenBank/DDBJ databases">
        <authorList>
            <person name="Somphong A."/>
            <person name="Phongsopitanun W."/>
        </authorList>
    </citation>
    <scope>NUCLEOTIDE SEQUENCE</scope>
    <source>
        <strain evidence="2">LP05-1</strain>
    </source>
</reference>
<feature type="transmembrane region" description="Helical" evidence="1">
    <location>
        <begin position="47"/>
        <end position="65"/>
    </location>
</feature>